<evidence type="ECO:0000256" key="2">
    <source>
        <dbReference type="PROSITE-ProRule" id="PRU00703"/>
    </source>
</evidence>
<sequence>MTGSKEKKVRDIMVPLQDYSTVFSENALKDAIFILRSTFNSGCANGSQAHRSILVFDNSKRLVGTLSFRDILGILQLNGEMPKHWDGVFTRLCLNQANKKVKDVMNPIGQLSVNSEDSILDAVYLIVNNELELIPVLDKGNVIGMVRTVEIFYEVSQLVEEHVF</sequence>
<dbReference type="InterPro" id="IPR000644">
    <property type="entry name" value="CBS_dom"/>
</dbReference>
<dbReference type="InterPro" id="IPR046342">
    <property type="entry name" value="CBS_dom_sf"/>
</dbReference>
<evidence type="ECO:0000256" key="1">
    <source>
        <dbReference type="ARBA" id="ARBA00023122"/>
    </source>
</evidence>
<dbReference type="PANTHER" id="PTHR43080:SF2">
    <property type="entry name" value="CBS DOMAIN-CONTAINING PROTEIN"/>
    <property type="match status" value="1"/>
</dbReference>
<dbReference type="Proteomes" id="UP001172911">
    <property type="component" value="Unassembled WGS sequence"/>
</dbReference>
<accession>A0AAW7ZCF1</accession>
<dbReference type="Gene3D" id="3.10.580.10">
    <property type="entry name" value="CBS-domain"/>
    <property type="match status" value="1"/>
</dbReference>
<protein>
    <submittedName>
        <fullName evidence="4">CBS domain-containing protein</fullName>
    </submittedName>
</protein>
<dbReference type="RefSeq" id="WP_304542213.1">
    <property type="nucleotide sequence ID" value="NZ_JARPTC010000010.1"/>
</dbReference>
<dbReference type="Pfam" id="PF00571">
    <property type="entry name" value="CBS"/>
    <property type="match status" value="2"/>
</dbReference>
<evidence type="ECO:0000313" key="4">
    <source>
        <dbReference type="EMBL" id="MDO7787081.1"/>
    </source>
</evidence>
<dbReference type="CDD" id="cd02205">
    <property type="entry name" value="CBS_pair_SF"/>
    <property type="match status" value="1"/>
</dbReference>
<feature type="domain" description="CBS" evidence="3">
    <location>
        <begin position="13"/>
        <end position="83"/>
    </location>
</feature>
<dbReference type="PROSITE" id="PS51371">
    <property type="entry name" value="CBS"/>
    <property type="match status" value="2"/>
</dbReference>
<keyword evidence="5" id="KW-1185">Reference proteome</keyword>
<feature type="domain" description="CBS" evidence="3">
    <location>
        <begin position="105"/>
        <end position="161"/>
    </location>
</feature>
<evidence type="ECO:0000259" key="3">
    <source>
        <dbReference type="PROSITE" id="PS51371"/>
    </source>
</evidence>
<keyword evidence="1 2" id="KW-0129">CBS domain</keyword>
<proteinExistence type="predicted"/>
<evidence type="ECO:0000313" key="5">
    <source>
        <dbReference type="Proteomes" id="UP001172911"/>
    </source>
</evidence>
<dbReference type="EMBL" id="JARPTC010000010">
    <property type="protein sequence ID" value="MDO7787081.1"/>
    <property type="molecule type" value="Genomic_DNA"/>
</dbReference>
<dbReference type="AlphaFoldDB" id="A0AAW7ZCF1"/>
<dbReference type="PANTHER" id="PTHR43080">
    <property type="entry name" value="CBS DOMAIN-CONTAINING PROTEIN CBSX3, MITOCHONDRIAL"/>
    <property type="match status" value="1"/>
</dbReference>
<gene>
    <name evidence="4" type="ORF">P6N53_07610</name>
</gene>
<organism evidence="4 5">
    <name type="scientific">Desulforamulus aquiferis</name>
    <dbReference type="NCBI Taxonomy" id="1397668"/>
    <lineage>
        <taxon>Bacteria</taxon>
        <taxon>Bacillati</taxon>
        <taxon>Bacillota</taxon>
        <taxon>Clostridia</taxon>
        <taxon>Eubacteriales</taxon>
        <taxon>Peptococcaceae</taxon>
        <taxon>Desulforamulus</taxon>
    </lineage>
</organism>
<dbReference type="InterPro" id="IPR051257">
    <property type="entry name" value="Diverse_CBS-Domain"/>
</dbReference>
<reference evidence="4" key="1">
    <citation type="journal article" date="2023" name="J. Hazard. Mater.">
        <title>Anaerobic biodegradation of pyrene and benzo[a]pyrene by a new sulfate-reducing Desulforamulus aquiferis strain DSA.</title>
        <authorList>
            <person name="Zhang Z."/>
            <person name="Sun J."/>
            <person name="Gong X."/>
            <person name="Wang C."/>
            <person name="Wang H."/>
        </authorList>
    </citation>
    <scope>NUCLEOTIDE SEQUENCE</scope>
    <source>
        <strain evidence="4">DSA</strain>
    </source>
</reference>
<comment type="caution">
    <text evidence="4">The sequence shown here is derived from an EMBL/GenBank/DDBJ whole genome shotgun (WGS) entry which is preliminary data.</text>
</comment>
<dbReference type="SUPFAM" id="SSF54631">
    <property type="entry name" value="CBS-domain pair"/>
    <property type="match status" value="1"/>
</dbReference>
<reference evidence="4" key="2">
    <citation type="submission" date="2023-03" db="EMBL/GenBank/DDBJ databases">
        <authorList>
            <person name="Zhang Z."/>
        </authorList>
    </citation>
    <scope>NUCLEOTIDE SEQUENCE</scope>
    <source>
        <strain evidence="4">DSA</strain>
    </source>
</reference>
<name>A0AAW7ZCF1_9FIRM</name>